<evidence type="ECO:0000313" key="3">
    <source>
        <dbReference type="Proteomes" id="UP001596138"/>
    </source>
</evidence>
<reference evidence="3" key="1">
    <citation type="journal article" date="2019" name="Int. J. Syst. Evol. Microbiol.">
        <title>The Global Catalogue of Microorganisms (GCM) 10K type strain sequencing project: providing services to taxonomists for standard genome sequencing and annotation.</title>
        <authorList>
            <consortium name="The Broad Institute Genomics Platform"/>
            <consortium name="The Broad Institute Genome Sequencing Center for Infectious Disease"/>
            <person name="Wu L."/>
            <person name="Ma J."/>
        </authorList>
    </citation>
    <scope>NUCLEOTIDE SEQUENCE [LARGE SCALE GENOMIC DNA]</scope>
    <source>
        <strain evidence="3">CGMCC 4.7317</strain>
    </source>
</reference>
<name>A0ABW1T607_9ACTN</name>
<dbReference type="RefSeq" id="WP_386768978.1">
    <property type="nucleotide sequence ID" value="NZ_JBHSTI010000058.1"/>
</dbReference>
<protein>
    <submittedName>
        <fullName evidence="2">Uncharacterized protein</fullName>
    </submittedName>
</protein>
<evidence type="ECO:0000313" key="2">
    <source>
        <dbReference type="EMBL" id="MFC6239664.1"/>
    </source>
</evidence>
<dbReference type="EMBL" id="JBHSTI010000058">
    <property type="protein sequence ID" value="MFC6239664.1"/>
    <property type="molecule type" value="Genomic_DNA"/>
</dbReference>
<evidence type="ECO:0000256" key="1">
    <source>
        <dbReference type="SAM" id="MobiDB-lite"/>
    </source>
</evidence>
<feature type="region of interest" description="Disordered" evidence="1">
    <location>
        <begin position="57"/>
        <end position="76"/>
    </location>
</feature>
<organism evidence="2 3">
    <name type="scientific">Longivirga aurantiaca</name>
    <dbReference type="NCBI Taxonomy" id="1837743"/>
    <lineage>
        <taxon>Bacteria</taxon>
        <taxon>Bacillati</taxon>
        <taxon>Actinomycetota</taxon>
        <taxon>Actinomycetes</taxon>
        <taxon>Sporichthyales</taxon>
        <taxon>Sporichthyaceae</taxon>
        <taxon>Longivirga</taxon>
    </lineage>
</organism>
<gene>
    <name evidence="2" type="ORF">ACFQGU_17465</name>
</gene>
<dbReference type="Proteomes" id="UP001596138">
    <property type="component" value="Unassembled WGS sequence"/>
</dbReference>
<accession>A0ABW1T607</accession>
<keyword evidence="3" id="KW-1185">Reference proteome</keyword>
<comment type="caution">
    <text evidence="2">The sequence shown here is derived from an EMBL/GenBank/DDBJ whole genome shotgun (WGS) entry which is preliminary data.</text>
</comment>
<sequence length="127" mass="13257">MTALDSSAPVRLWGALASSLTELYRRTLTASAMRDDTEAIVVAIGLREALERIADLTAPDPGSPLPVATSGDSSHDAGRWVRGGRVAITELLAVPVVHDVAPTDLLLLARVAHLLGRAEDVLAEAAA</sequence>
<proteinExistence type="predicted"/>